<dbReference type="Gene3D" id="3.10.450.50">
    <property type="match status" value="1"/>
</dbReference>
<gene>
    <name evidence="2" type="ORF">ACFY8O_25035</name>
</gene>
<evidence type="ECO:0000259" key="1">
    <source>
        <dbReference type="Pfam" id="PF12680"/>
    </source>
</evidence>
<dbReference type="EMBL" id="JBIBEG010000007">
    <property type="protein sequence ID" value="MFF5899165.1"/>
    <property type="molecule type" value="Genomic_DNA"/>
</dbReference>
<reference evidence="2 3" key="1">
    <citation type="submission" date="2024-10" db="EMBL/GenBank/DDBJ databases">
        <title>The Natural Products Discovery Center: Release of the First 8490 Sequenced Strains for Exploring Actinobacteria Biosynthetic Diversity.</title>
        <authorList>
            <person name="Kalkreuter E."/>
            <person name="Kautsar S.A."/>
            <person name="Yang D."/>
            <person name="Bader C.D."/>
            <person name="Teijaro C.N."/>
            <person name="Fluegel L."/>
            <person name="Davis C.M."/>
            <person name="Simpson J.R."/>
            <person name="Lauterbach L."/>
            <person name="Steele A.D."/>
            <person name="Gui C."/>
            <person name="Meng S."/>
            <person name="Li G."/>
            <person name="Viehrig K."/>
            <person name="Ye F."/>
            <person name="Su P."/>
            <person name="Kiefer A.F."/>
            <person name="Nichols A."/>
            <person name="Cepeda A.J."/>
            <person name="Yan W."/>
            <person name="Fan B."/>
            <person name="Jiang Y."/>
            <person name="Adhikari A."/>
            <person name="Zheng C.-J."/>
            <person name="Schuster L."/>
            <person name="Cowan T.M."/>
            <person name="Smanski M.J."/>
            <person name="Chevrette M.G."/>
            <person name="De Carvalho L.P.S."/>
            <person name="Shen B."/>
        </authorList>
    </citation>
    <scope>NUCLEOTIDE SEQUENCE [LARGE SCALE GENOMIC DNA]</scope>
    <source>
        <strain evidence="2 3">NPDC012540</strain>
    </source>
</reference>
<evidence type="ECO:0000313" key="3">
    <source>
        <dbReference type="Proteomes" id="UP001602322"/>
    </source>
</evidence>
<dbReference type="InterPro" id="IPR037401">
    <property type="entry name" value="SnoaL-like"/>
</dbReference>
<proteinExistence type="predicted"/>
<dbReference type="RefSeq" id="WP_145809722.1">
    <property type="nucleotide sequence ID" value="NZ_JBIBEG010000007.1"/>
</dbReference>
<dbReference type="SUPFAM" id="SSF54427">
    <property type="entry name" value="NTF2-like"/>
    <property type="match status" value="1"/>
</dbReference>
<protein>
    <submittedName>
        <fullName evidence="2">Nuclear transport factor 2 family protein</fullName>
    </submittedName>
</protein>
<dbReference type="Pfam" id="PF12680">
    <property type="entry name" value="SnoaL_2"/>
    <property type="match status" value="1"/>
</dbReference>
<feature type="domain" description="SnoaL-like" evidence="1">
    <location>
        <begin position="8"/>
        <end position="113"/>
    </location>
</feature>
<comment type="caution">
    <text evidence="2">The sequence shown here is derived from an EMBL/GenBank/DDBJ whole genome shotgun (WGS) entry which is preliminary data.</text>
</comment>
<evidence type="ECO:0000313" key="2">
    <source>
        <dbReference type="EMBL" id="MFF5899165.1"/>
    </source>
</evidence>
<organism evidence="2 3">
    <name type="scientific">Streptomyces argenteolus</name>
    <dbReference type="NCBI Taxonomy" id="67274"/>
    <lineage>
        <taxon>Bacteria</taxon>
        <taxon>Bacillati</taxon>
        <taxon>Actinomycetota</taxon>
        <taxon>Actinomycetes</taxon>
        <taxon>Kitasatosporales</taxon>
        <taxon>Streptomycetaceae</taxon>
        <taxon>Streptomyces</taxon>
    </lineage>
</organism>
<accession>A0ABW6XBM7</accession>
<dbReference type="InterPro" id="IPR032710">
    <property type="entry name" value="NTF2-like_dom_sf"/>
</dbReference>
<dbReference type="Proteomes" id="UP001602322">
    <property type="component" value="Unassembled WGS sequence"/>
</dbReference>
<keyword evidence="3" id="KW-1185">Reference proteome</keyword>
<name>A0ABW6XBM7_9ACTN</name>
<sequence>MSDLNDFARRYIDAWNEAEAGARRTKIVELFAPDAVHYTPTREFHGHEQLEARFLEAYEQFVKPGEHVFRAVDNANGHHDAVRFNWEMLHLASGEVRGVGFDFIVLDKEGRIKSDHQFIDG</sequence>